<dbReference type="InterPro" id="IPR001633">
    <property type="entry name" value="EAL_dom"/>
</dbReference>
<dbReference type="PANTHER" id="PTHR33121">
    <property type="entry name" value="CYCLIC DI-GMP PHOSPHODIESTERASE PDEF"/>
    <property type="match status" value="1"/>
</dbReference>
<evidence type="ECO:0000259" key="2">
    <source>
        <dbReference type="PROSITE" id="PS50883"/>
    </source>
</evidence>
<dbReference type="Gene3D" id="3.30.70.270">
    <property type="match status" value="1"/>
</dbReference>
<dbReference type="GO" id="GO:0071111">
    <property type="term" value="F:cyclic-guanylate-specific phosphodiesterase activity"/>
    <property type="evidence" value="ECO:0007669"/>
    <property type="project" value="InterPro"/>
</dbReference>
<dbReference type="Proteomes" id="UP000309186">
    <property type="component" value="Unassembled WGS sequence"/>
</dbReference>
<dbReference type="SUPFAM" id="SSF141868">
    <property type="entry name" value="EAL domain-like"/>
    <property type="match status" value="1"/>
</dbReference>
<feature type="transmembrane region" description="Helical" evidence="1">
    <location>
        <begin position="289"/>
        <end position="310"/>
    </location>
</feature>
<feature type="transmembrane region" description="Helical" evidence="1">
    <location>
        <begin position="234"/>
        <end position="253"/>
    </location>
</feature>
<comment type="caution">
    <text evidence="3">The sequence shown here is derived from an EMBL/GenBank/DDBJ whole genome shotgun (WGS) entry which is preliminary data.</text>
</comment>
<dbReference type="InterPro" id="IPR043128">
    <property type="entry name" value="Rev_trsase/Diguanyl_cyclase"/>
</dbReference>
<dbReference type="PROSITE" id="PS50883">
    <property type="entry name" value="EAL"/>
    <property type="match status" value="1"/>
</dbReference>
<dbReference type="InterPro" id="IPR050706">
    <property type="entry name" value="Cyclic-di-GMP_PDE-like"/>
</dbReference>
<dbReference type="InterPro" id="IPR029787">
    <property type="entry name" value="Nucleotide_cyclase"/>
</dbReference>
<dbReference type="InterPro" id="IPR000160">
    <property type="entry name" value="GGDEF_dom"/>
</dbReference>
<dbReference type="PANTHER" id="PTHR33121:SF70">
    <property type="entry name" value="SIGNALING PROTEIN YKOW"/>
    <property type="match status" value="1"/>
</dbReference>
<gene>
    <name evidence="3" type="ORF">C1E24_15180</name>
</gene>
<dbReference type="Pfam" id="PF00563">
    <property type="entry name" value="EAL"/>
    <property type="match status" value="1"/>
</dbReference>
<organism evidence="3 4">
    <name type="scientific">Pseudoalteromonas phenolica</name>
    <dbReference type="NCBI Taxonomy" id="161398"/>
    <lineage>
        <taxon>Bacteria</taxon>
        <taxon>Pseudomonadati</taxon>
        <taxon>Pseudomonadota</taxon>
        <taxon>Gammaproteobacteria</taxon>
        <taxon>Alteromonadales</taxon>
        <taxon>Pseudoalteromonadaceae</taxon>
        <taxon>Pseudoalteromonas</taxon>
    </lineage>
</organism>
<dbReference type="Pfam" id="PF07695">
    <property type="entry name" value="7TMR-DISM_7TM"/>
    <property type="match status" value="1"/>
</dbReference>
<evidence type="ECO:0000256" key="1">
    <source>
        <dbReference type="SAM" id="Phobius"/>
    </source>
</evidence>
<dbReference type="EMBL" id="PPSW01000025">
    <property type="protein sequence ID" value="TLX46105.1"/>
    <property type="molecule type" value="Genomic_DNA"/>
</dbReference>
<feature type="domain" description="EAL" evidence="2">
    <location>
        <begin position="562"/>
        <end position="815"/>
    </location>
</feature>
<dbReference type="OrthoDB" id="6279314at2"/>
<dbReference type="SMART" id="SM00052">
    <property type="entry name" value="EAL"/>
    <property type="match status" value="1"/>
</dbReference>
<dbReference type="CDD" id="cd01948">
    <property type="entry name" value="EAL"/>
    <property type="match status" value="1"/>
</dbReference>
<reference evidence="3 4" key="1">
    <citation type="submission" date="2018-01" db="EMBL/GenBank/DDBJ databases">
        <title>Co-occurrence of chitin degradation, pigmentation and bioactivity in marine Pseudoalteromonas.</title>
        <authorList>
            <person name="Paulsen S."/>
            <person name="Gram L."/>
            <person name="Machado H."/>
        </authorList>
    </citation>
    <scope>NUCLEOTIDE SEQUENCE [LARGE SCALE GENOMIC DNA]</scope>
    <source>
        <strain evidence="3 4">S3663</strain>
    </source>
</reference>
<dbReference type="InterPro" id="IPR011623">
    <property type="entry name" value="7TMR_DISM_rcpt_extracell_dom1"/>
</dbReference>
<feature type="transmembrane region" description="Helical" evidence="1">
    <location>
        <begin position="317"/>
        <end position="338"/>
    </location>
</feature>
<keyword evidence="1" id="KW-0812">Transmembrane</keyword>
<evidence type="ECO:0000313" key="3">
    <source>
        <dbReference type="EMBL" id="TLX46105.1"/>
    </source>
</evidence>
<protein>
    <recommendedName>
        <fullName evidence="2">EAL domain-containing protein</fullName>
    </recommendedName>
</protein>
<feature type="transmembrane region" description="Helical" evidence="1">
    <location>
        <begin position="265"/>
        <end position="283"/>
    </location>
</feature>
<feature type="transmembrane region" description="Helical" evidence="1">
    <location>
        <begin position="350"/>
        <end position="370"/>
    </location>
</feature>
<accession>A0A5R9PZK0</accession>
<dbReference type="SMART" id="SM00267">
    <property type="entry name" value="GGDEF"/>
    <property type="match status" value="1"/>
</dbReference>
<evidence type="ECO:0000313" key="4">
    <source>
        <dbReference type="Proteomes" id="UP000309186"/>
    </source>
</evidence>
<proteinExistence type="predicted"/>
<dbReference type="SUPFAM" id="SSF55073">
    <property type="entry name" value="Nucleotide cyclase"/>
    <property type="match status" value="1"/>
</dbReference>
<keyword evidence="1" id="KW-0472">Membrane</keyword>
<dbReference type="AlphaFoldDB" id="A0A5R9PZK0"/>
<feature type="transmembrane region" description="Helical" evidence="1">
    <location>
        <begin position="196"/>
        <end position="222"/>
    </location>
</feature>
<name>A0A5R9PZK0_9GAMM</name>
<dbReference type="RefSeq" id="WP_138482844.1">
    <property type="nucleotide sequence ID" value="NZ_PPSW01000025.1"/>
</dbReference>
<sequence>MSVWALRVLAIILLLVFSEVSAKELDVFYLEEVPNSQISILDVIQDDARFTAESTNTLSILSGRKHWFKIEPNLMSYTDSFHWVLHTDQLPKGQLSFYWVQSGKLISKSVFSRLSNSAPENKIFPHIRLTSQNSDVAIYIEADNPDNKQLSLKLSTAEEFDNLKQTRQFWYGTELGLLYFVGLFMFLMAATSKYKYLAYLGGYFTFIALQYSVITGVIYFYLPDLAADYVSSLTASWLFFSAAACIMFNAKFFALKQHYKRAYRVVQTTARFLLAAACFVLIFQSSISTAAQVVSFTALITCMLTIYYFAFVSHRPLIKLMFIAWLPALLIEIGRLGLESGAIAQSDLVWPVRVLVFVHVILICVAIYLLDKKKQDSFLFYSLHDKDTGLANRQALQQFLDTLVANKKNHTVLAFRPMMSDQIKLSFGVEYANKRLRVLFKELKSQINPYLESESESESDQQSHQIYKLSDGTFALVLIGDLSLNQIEQYVCVVAGVFEEGIEHKGFQLSDQIKVGVAHYPTHAINAELLVQRSLLALADNHSFGVNWHIYDPSIAAMAERRLKLSASLQHAIQNNELSLFLQPQVLLCTGQVYGAEGLLRWHHPDLGFVAPDEFIPIAEASGQINALTEWVITQGLSYQKEIVELYPNHMLSLNISGKDLSRKELIVQLITQLNELSLDSSQIILEITESVAIAGKGKLKETIEDYRHLGVKIAIDDYGTGYSSLAYLSELGFDELKVDKQFVMDIETSSKNQTICKTTCDMARSLGSMVVAEGVENLASYNKLMHYGCDIAQGYFISKPIKFEDYMQWLSQANLAIDVKQLLVR</sequence>
<dbReference type="InterPro" id="IPR035919">
    <property type="entry name" value="EAL_sf"/>
</dbReference>
<dbReference type="Gene3D" id="3.20.20.450">
    <property type="entry name" value="EAL domain"/>
    <property type="match status" value="1"/>
</dbReference>
<keyword evidence="1" id="KW-1133">Transmembrane helix</keyword>
<feature type="transmembrane region" description="Helical" evidence="1">
    <location>
        <begin position="169"/>
        <end position="189"/>
    </location>
</feature>